<dbReference type="AlphaFoldDB" id="A0ABD0YDL7"/>
<evidence type="ECO:0000313" key="3">
    <source>
        <dbReference type="Proteomes" id="UP001558652"/>
    </source>
</evidence>
<sequence>MLRSKDLKTKVGMVYKKNTAGDLASRIIPTGVEVTRRKLWEFLVSLLLCMTRSLLHAVAALSDNAELQGGPNNATLPATPCTVITRSSSRKHVQNKKQETTEIVDSDLKSGSPIPPLGASYDCGLSGDASYARFGGSGALTFFPRFPTPPENRCHRRARGAFRISKALPPSHPSDHKTERGVGATIVAGEQMEPEWHPLFVRGAADNCPPSRDASPVASSPANRGASGTLLRGLHHRTSAFPPLKLVLFYNI</sequence>
<gene>
    <name evidence="2" type="ORF">AAG570_001380</name>
</gene>
<evidence type="ECO:0000313" key="2">
    <source>
        <dbReference type="EMBL" id="KAL1124759.1"/>
    </source>
</evidence>
<evidence type="ECO:0000256" key="1">
    <source>
        <dbReference type="SAM" id="MobiDB-lite"/>
    </source>
</evidence>
<name>A0ABD0YDL7_9HEMI</name>
<reference evidence="2 3" key="1">
    <citation type="submission" date="2024-07" db="EMBL/GenBank/DDBJ databases">
        <title>Chromosome-level genome assembly of the water stick insect Ranatra chinensis (Heteroptera: Nepidae).</title>
        <authorList>
            <person name="Liu X."/>
        </authorList>
    </citation>
    <scope>NUCLEOTIDE SEQUENCE [LARGE SCALE GENOMIC DNA]</scope>
    <source>
        <strain evidence="2">Cailab_2021Rc</strain>
        <tissue evidence="2">Muscle</tissue>
    </source>
</reference>
<dbReference type="Proteomes" id="UP001558652">
    <property type="component" value="Unassembled WGS sequence"/>
</dbReference>
<protein>
    <submittedName>
        <fullName evidence="2">Uncharacterized protein</fullName>
    </submittedName>
</protein>
<keyword evidence="3" id="KW-1185">Reference proteome</keyword>
<comment type="caution">
    <text evidence="2">The sequence shown here is derived from an EMBL/GenBank/DDBJ whole genome shotgun (WGS) entry which is preliminary data.</text>
</comment>
<feature type="region of interest" description="Disordered" evidence="1">
    <location>
        <begin position="205"/>
        <end position="225"/>
    </location>
</feature>
<accession>A0ABD0YDL7</accession>
<dbReference type="EMBL" id="JBFDAA010000010">
    <property type="protein sequence ID" value="KAL1124759.1"/>
    <property type="molecule type" value="Genomic_DNA"/>
</dbReference>
<proteinExistence type="predicted"/>
<organism evidence="2 3">
    <name type="scientific">Ranatra chinensis</name>
    <dbReference type="NCBI Taxonomy" id="642074"/>
    <lineage>
        <taxon>Eukaryota</taxon>
        <taxon>Metazoa</taxon>
        <taxon>Ecdysozoa</taxon>
        <taxon>Arthropoda</taxon>
        <taxon>Hexapoda</taxon>
        <taxon>Insecta</taxon>
        <taxon>Pterygota</taxon>
        <taxon>Neoptera</taxon>
        <taxon>Paraneoptera</taxon>
        <taxon>Hemiptera</taxon>
        <taxon>Heteroptera</taxon>
        <taxon>Panheteroptera</taxon>
        <taxon>Nepomorpha</taxon>
        <taxon>Nepidae</taxon>
        <taxon>Ranatrinae</taxon>
        <taxon>Ranatra</taxon>
    </lineage>
</organism>